<dbReference type="SMART" id="SM00365">
    <property type="entry name" value="LRR_SD22"/>
    <property type="match status" value="3"/>
</dbReference>
<keyword evidence="1" id="KW-0433">Leucine-rich repeat</keyword>
<dbReference type="STRING" id="7719.ENSCINP00000022601"/>
<dbReference type="Pfam" id="PF13855">
    <property type="entry name" value="LRR_8"/>
    <property type="match status" value="1"/>
</dbReference>
<organism evidence="4 5">
    <name type="scientific">Ciona intestinalis</name>
    <name type="common">Transparent sea squirt</name>
    <name type="synonym">Ascidia intestinalis</name>
    <dbReference type="NCBI Taxonomy" id="7719"/>
    <lineage>
        <taxon>Eukaryota</taxon>
        <taxon>Metazoa</taxon>
        <taxon>Chordata</taxon>
        <taxon>Tunicata</taxon>
        <taxon>Ascidiacea</taxon>
        <taxon>Phlebobranchia</taxon>
        <taxon>Cionidae</taxon>
        <taxon>Ciona</taxon>
    </lineage>
</organism>
<dbReference type="PROSITE" id="PS51450">
    <property type="entry name" value="LRR"/>
    <property type="match status" value="2"/>
</dbReference>
<dbReference type="AlphaFoldDB" id="F6SKD3"/>
<dbReference type="SMART" id="SM00369">
    <property type="entry name" value="LRR_TYP"/>
    <property type="match status" value="4"/>
</dbReference>
<dbReference type="InterPro" id="IPR001611">
    <property type="entry name" value="Leu-rich_rpt"/>
</dbReference>
<evidence type="ECO:0000256" key="2">
    <source>
        <dbReference type="ARBA" id="ARBA00022729"/>
    </source>
</evidence>
<keyword evidence="2" id="KW-0732">Signal</keyword>
<reference evidence="5" key="1">
    <citation type="journal article" date="2002" name="Science">
        <title>The draft genome of Ciona intestinalis: insights into chordate and vertebrate origins.</title>
        <authorList>
            <person name="Dehal P."/>
            <person name="Satou Y."/>
            <person name="Campbell R.K."/>
            <person name="Chapman J."/>
            <person name="Degnan B."/>
            <person name="De Tomaso A."/>
            <person name="Davidson B."/>
            <person name="Di Gregorio A."/>
            <person name="Gelpke M."/>
            <person name="Goodstein D.M."/>
            <person name="Harafuji N."/>
            <person name="Hastings K.E."/>
            <person name="Ho I."/>
            <person name="Hotta K."/>
            <person name="Huang W."/>
            <person name="Kawashima T."/>
            <person name="Lemaire P."/>
            <person name="Martinez D."/>
            <person name="Meinertzhagen I.A."/>
            <person name="Necula S."/>
            <person name="Nonaka M."/>
            <person name="Putnam N."/>
            <person name="Rash S."/>
            <person name="Saiga H."/>
            <person name="Satake M."/>
            <person name="Terry A."/>
            <person name="Yamada L."/>
            <person name="Wang H.G."/>
            <person name="Awazu S."/>
            <person name="Azumi K."/>
            <person name="Boore J."/>
            <person name="Branno M."/>
            <person name="Chin-Bow S."/>
            <person name="DeSantis R."/>
            <person name="Doyle S."/>
            <person name="Francino P."/>
            <person name="Keys D.N."/>
            <person name="Haga S."/>
            <person name="Hayashi H."/>
            <person name="Hino K."/>
            <person name="Imai K.S."/>
            <person name="Inaba K."/>
            <person name="Kano S."/>
            <person name="Kobayashi K."/>
            <person name="Kobayashi M."/>
            <person name="Lee B.I."/>
            <person name="Makabe K.W."/>
            <person name="Manohar C."/>
            <person name="Matassi G."/>
            <person name="Medina M."/>
            <person name="Mochizuki Y."/>
            <person name="Mount S."/>
            <person name="Morishita T."/>
            <person name="Miura S."/>
            <person name="Nakayama A."/>
            <person name="Nishizaka S."/>
            <person name="Nomoto H."/>
            <person name="Ohta F."/>
            <person name="Oishi K."/>
            <person name="Rigoutsos I."/>
            <person name="Sano M."/>
            <person name="Sasaki A."/>
            <person name="Sasakura Y."/>
            <person name="Shoguchi E."/>
            <person name="Shin-i T."/>
            <person name="Spagnuolo A."/>
            <person name="Stainier D."/>
            <person name="Suzuki M.M."/>
            <person name="Tassy O."/>
            <person name="Takatori N."/>
            <person name="Tokuoka M."/>
            <person name="Yagi K."/>
            <person name="Yoshizaki F."/>
            <person name="Wada S."/>
            <person name="Zhang C."/>
            <person name="Hyatt P.D."/>
            <person name="Larimer F."/>
            <person name="Detter C."/>
            <person name="Doggett N."/>
            <person name="Glavina T."/>
            <person name="Hawkins T."/>
            <person name="Richardson P."/>
            <person name="Lucas S."/>
            <person name="Kohara Y."/>
            <person name="Levine M."/>
            <person name="Satoh N."/>
            <person name="Rokhsar D.S."/>
        </authorList>
    </citation>
    <scope>NUCLEOTIDE SEQUENCE [LARGE SCALE GENOMIC DNA]</scope>
</reference>
<dbReference type="InParanoid" id="F6SKD3"/>
<evidence type="ECO:0000313" key="4">
    <source>
        <dbReference type="Ensembl" id="ENSCINP00000022601.1"/>
    </source>
</evidence>
<dbReference type="PANTHER" id="PTHR24373">
    <property type="entry name" value="SLIT RELATED LEUCINE-RICH REPEAT NEURONAL PROTEIN"/>
    <property type="match status" value="1"/>
</dbReference>
<dbReference type="EMBL" id="EAAA01002402">
    <property type="status" value="NOT_ANNOTATED_CDS"/>
    <property type="molecule type" value="Genomic_DNA"/>
</dbReference>
<dbReference type="HOGENOM" id="CLU_1357329_0_0_1"/>
<name>F6SKD3_CIOIN</name>
<evidence type="ECO:0000256" key="1">
    <source>
        <dbReference type="ARBA" id="ARBA00022614"/>
    </source>
</evidence>
<evidence type="ECO:0000256" key="3">
    <source>
        <dbReference type="ARBA" id="ARBA00022737"/>
    </source>
</evidence>
<dbReference type="Ensembl" id="ENSCINT00000022847.1">
    <property type="protein sequence ID" value="ENSCINP00000022601.1"/>
    <property type="gene ID" value="ENSCING00000011966.1"/>
</dbReference>
<dbReference type="InterPro" id="IPR026906">
    <property type="entry name" value="LRR_5"/>
</dbReference>
<reference evidence="4" key="3">
    <citation type="submission" date="2025-08" db="UniProtKB">
        <authorList>
            <consortium name="Ensembl"/>
        </authorList>
    </citation>
    <scope>IDENTIFICATION</scope>
</reference>
<dbReference type="OMA" id="NICPGAF"/>
<dbReference type="PANTHER" id="PTHR24373:SF275">
    <property type="entry name" value="TIR DOMAIN-CONTAINING PROTEIN"/>
    <property type="match status" value="1"/>
</dbReference>
<dbReference type="Pfam" id="PF13306">
    <property type="entry name" value="LRR_5"/>
    <property type="match status" value="1"/>
</dbReference>
<dbReference type="Gene3D" id="3.80.10.10">
    <property type="entry name" value="Ribonuclease Inhibitor"/>
    <property type="match status" value="2"/>
</dbReference>
<sequence>DTEILTTNEQHSTHKVVRSISRRILLSDTTIQKEGVLQCNPDNTTCWLAPYQNITYILKKNIPVTLQQLHLAHNLFQFINVTDFHDIVNLTNLQLSSNIISNIDDFSFTQNDKLLILNLANNRLSTINVNTFAGLSGLMNLYLQNNRITTNLTAGIFQHLTSLEGLYLSGNQISQIDNCAFCNITSIVNLELNNNSISVLQK</sequence>
<dbReference type="InterPro" id="IPR050328">
    <property type="entry name" value="Dev_Immune_Receptor"/>
</dbReference>
<dbReference type="InterPro" id="IPR032675">
    <property type="entry name" value="LRR_dom_sf"/>
</dbReference>
<dbReference type="GeneTree" id="ENSGT00940000164427"/>
<dbReference type="Proteomes" id="UP000008144">
    <property type="component" value="Chromosome 7"/>
</dbReference>
<dbReference type="SUPFAM" id="SSF52058">
    <property type="entry name" value="L domain-like"/>
    <property type="match status" value="1"/>
</dbReference>
<reference evidence="4" key="4">
    <citation type="submission" date="2025-09" db="UniProtKB">
        <authorList>
            <consortium name="Ensembl"/>
        </authorList>
    </citation>
    <scope>IDENTIFICATION</scope>
</reference>
<keyword evidence="5" id="KW-1185">Reference proteome</keyword>
<proteinExistence type="predicted"/>
<protein>
    <submittedName>
        <fullName evidence="4">Uncharacterized protein</fullName>
    </submittedName>
</protein>
<evidence type="ECO:0000313" key="5">
    <source>
        <dbReference type="Proteomes" id="UP000008144"/>
    </source>
</evidence>
<accession>F6SKD3</accession>
<reference evidence="4" key="2">
    <citation type="journal article" date="2008" name="Genome Biol.">
        <title>Improved genome assembly and evidence-based global gene model set for the chordate Ciona intestinalis: new insight into intron and operon populations.</title>
        <authorList>
            <person name="Satou Y."/>
            <person name="Mineta K."/>
            <person name="Ogasawara M."/>
            <person name="Sasakura Y."/>
            <person name="Shoguchi E."/>
            <person name="Ueno K."/>
            <person name="Yamada L."/>
            <person name="Matsumoto J."/>
            <person name="Wasserscheid J."/>
            <person name="Dewar K."/>
            <person name="Wiley G.B."/>
            <person name="Macmil S.L."/>
            <person name="Roe B.A."/>
            <person name="Zeller R.W."/>
            <person name="Hastings K.E."/>
            <person name="Lemaire P."/>
            <person name="Lindquist E."/>
            <person name="Endo T."/>
            <person name="Hotta K."/>
            <person name="Inaba K."/>
        </authorList>
    </citation>
    <scope>NUCLEOTIDE SEQUENCE [LARGE SCALE GENOMIC DNA]</scope>
    <source>
        <strain evidence="4">wild type</strain>
    </source>
</reference>
<dbReference type="GO" id="GO:0005886">
    <property type="term" value="C:plasma membrane"/>
    <property type="evidence" value="ECO:0000318"/>
    <property type="project" value="GO_Central"/>
</dbReference>
<keyword evidence="3" id="KW-0677">Repeat</keyword>
<dbReference type="InterPro" id="IPR003591">
    <property type="entry name" value="Leu-rich_rpt_typical-subtyp"/>
</dbReference>